<evidence type="ECO:0000256" key="4">
    <source>
        <dbReference type="ARBA" id="ARBA00022771"/>
    </source>
</evidence>
<feature type="compositionally biased region" description="Polar residues" evidence="10">
    <location>
        <begin position="727"/>
        <end position="736"/>
    </location>
</feature>
<evidence type="ECO:0000313" key="12">
    <source>
        <dbReference type="Proteomes" id="UP000515129"/>
    </source>
</evidence>
<dbReference type="Pfam" id="PF17921">
    <property type="entry name" value="Integrase_H2C2"/>
    <property type="match status" value="1"/>
</dbReference>
<feature type="compositionally biased region" description="Polar residues" evidence="10">
    <location>
        <begin position="447"/>
        <end position="464"/>
    </location>
</feature>
<dbReference type="InterPro" id="IPR050457">
    <property type="entry name" value="ZnFinger_BTB_dom_contain"/>
</dbReference>
<feature type="region of interest" description="Disordered" evidence="10">
    <location>
        <begin position="918"/>
        <end position="946"/>
    </location>
</feature>
<keyword evidence="4" id="KW-0863">Zinc-finger</keyword>
<dbReference type="Proteomes" id="UP000515129">
    <property type="component" value="Chromosome 34"/>
</dbReference>
<dbReference type="PROSITE" id="PS50097">
    <property type="entry name" value="BTB"/>
    <property type="match status" value="1"/>
</dbReference>
<feature type="region of interest" description="Disordered" evidence="10">
    <location>
        <begin position="373"/>
        <end position="412"/>
    </location>
</feature>
<reference evidence="13" key="1">
    <citation type="submission" date="2025-08" db="UniProtKB">
        <authorList>
            <consortium name="RefSeq"/>
        </authorList>
    </citation>
    <scope>IDENTIFICATION</scope>
    <source>
        <strain evidence="13">Wakin</strain>
        <tissue evidence="13">Muscle</tissue>
    </source>
</reference>
<proteinExistence type="predicted"/>
<dbReference type="InterPro" id="IPR011333">
    <property type="entry name" value="SKP1/BTB/POZ_sf"/>
</dbReference>
<feature type="compositionally biased region" description="Basic residues" evidence="10">
    <location>
        <begin position="934"/>
        <end position="946"/>
    </location>
</feature>
<dbReference type="PANTHER" id="PTHR46105:SF5">
    <property type="entry name" value="ZINC FINGER AND BTB DOMAIN-CONTAINING PROTEIN 44 ISOFORM X1"/>
    <property type="match status" value="1"/>
</dbReference>
<dbReference type="InterPro" id="IPR041588">
    <property type="entry name" value="Integrase_H2C2"/>
</dbReference>
<evidence type="ECO:0000256" key="10">
    <source>
        <dbReference type="SAM" id="MobiDB-lite"/>
    </source>
</evidence>
<evidence type="ECO:0000256" key="8">
    <source>
        <dbReference type="ARBA" id="ARBA00023163"/>
    </source>
</evidence>
<protein>
    <submittedName>
        <fullName evidence="13">Uncharacterized protein LOC113053176 isoform X1</fullName>
    </submittedName>
</protein>
<keyword evidence="8" id="KW-0804">Transcription</keyword>
<dbReference type="GO" id="GO:0000981">
    <property type="term" value="F:DNA-binding transcription factor activity, RNA polymerase II-specific"/>
    <property type="evidence" value="ECO:0007669"/>
    <property type="project" value="TreeGrafter"/>
</dbReference>
<dbReference type="Pfam" id="PF00651">
    <property type="entry name" value="BTB"/>
    <property type="match status" value="1"/>
</dbReference>
<dbReference type="GO" id="GO:0005634">
    <property type="term" value="C:nucleus"/>
    <property type="evidence" value="ECO:0007669"/>
    <property type="project" value="UniProtKB-SubCell"/>
</dbReference>
<evidence type="ECO:0000256" key="1">
    <source>
        <dbReference type="ARBA" id="ARBA00004123"/>
    </source>
</evidence>
<dbReference type="InterPro" id="IPR000210">
    <property type="entry name" value="BTB/POZ_dom"/>
</dbReference>
<evidence type="ECO:0000256" key="5">
    <source>
        <dbReference type="ARBA" id="ARBA00022833"/>
    </source>
</evidence>
<dbReference type="Gene3D" id="1.10.340.70">
    <property type="match status" value="1"/>
</dbReference>
<dbReference type="AlphaFoldDB" id="A0A6P6KQP9"/>
<evidence type="ECO:0000259" key="11">
    <source>
        <dbReference type="PROSITE" id="PS50097"/>
    </source>
</evidence>
<name>A0A6P6KQP9_CARAU</name>
<feature type="region of interest" description="Disordered" evidence="10">
    <location>
        <begin position="581"/>
        <end position="757"/>
    </location>
</feature>
<dbReference type="KEGG" id="caua:113053176"/>
<feature type="region of interest" description="Disordered" evidence="10">
    <location>
        <begin position="426"/>
        <end position="467"/>
    </location>
</feature>
<keyword evidence="5" id="KW-0862">Zinc</keyword>
<feature type="compositionally biased region" description="Polar residues" evidence="10">
    <location>
        <begin position="608"/>
        <end position="619"/>
    </location>
</feature>
<feature type="region of interest" description="Disordered" evidence="10">
    <location>
        <begin position="267"/>
        <end position="346"/>
    </location>
</feature>
<keyword evidence="9" id="KW-0539">Nucleus</keyword>
<evidence type="ECO:0000256" key="9">
    <source>
        <dbReference type="ARBA" id="ARBA00023242"/>
    </source>
</evidence>
<evidence type="ECO:0000256" key="7">
    <source>
        <dbReference type="ARBA" id="ARBA00023125"/>
    </source>
</evidence>
<evidence type="ECO:0000256" key="6">
    <source>
        <dbReference type="ARBA" id="ARBA00023015"/>
    </source>
</evidence>
<feature type="domain" description="BTB" evidence="11">
    <location>
        <begin position="165"/>
        <end position="234"/>
    </location>
</feature>
<keyword evidence="12" id="KW-1185">Reference proteome</keyword>
<dbReference type="PROSITE" id="PS00028">
    <property type="entry name" value="ZINC_FINGER_C2H2_1"/>
    <property type="match status" value="1"/>
</dbReference>
<evidence type="ECO:0000256" key="2">
    <source>
        <dbReference type="ARBA" id="ARBA00022723"/>
    </source>
</evidence>
<keyword evidence="6" id="KW-0805">Transcription regulation</keyword>
<dbReference type="RefSeq" id="XP_026073771.1">
    <property type="nucleotide sequence ID" value="XM_026217986.1"/>
</dbReference>
<keyword evidence="3" id="KW-0677">Repeat</keyword>
<dbReference type="OrthoDB" id="6425912at2759"/>
<evidence type="ECO:0000256" key="3">
    <source>
        <dbReference type="ARBA" id="ARBA00022737"/>
    </source>
</evidence>
<dbReference type="SUPFAM" id="SSF54695">
    <property type="entry name" value="POZ domain"/>
    <property type="match status" value="1"/>
</dbReference>
<accession>A0A6P6KQP9</accession>
<dbReference type="GeneID" id="113053176"/>
<feature type="compositionally biased region" description="Basic and acidic residues" evidence="10">
    <location>
        <begin position="748"/>
        <end position="757"/>
    </location>
</feature>
<evidence type="ECO:0000313" key="13">
    <source>
        <dbReference type="RefSeq" id="XP_026073771.1"/>
    </source>
</evidence>
<sequence>MASECTFSAQYDTDDTFRTSKLSADEQRERAGYVNGGCASVASSAFFEVIGDSLYRRKLEKGFVQYREVLAEDKRLQSIATFHEKAPGKTHHTLEDTYRLVAEHYWWEGMYFQVRDYVFGCEECRRSQSERSACSDVGLISRIVESHSHQVLSKLNSQREAGLFCDITLKTGGGQSFVAHKAVLAAVSEYFQELFTEMDSATDPQSHVDLTGFSEQSLLALLEFSYTSTLNLNLDILTEVCAMARHLRMWPALEACSAIKRERETCQLRSRKHSSPAELKNSMHGPFRKDHTSTSGGKVGLRRRREDEQGEGSGSSWNIRAQHREHTVDEVTEESETETSNPHLQCHVPSSYQVEENGFPCSPNRRMKLMDFKSPSCKKKSSSRPVSSIISTSPCTSTRSSSPSRRLLRSSPGAALALRRLLPKINLSTKRKRKSSSYRSYKPQCDFSVTPSQSQATSSTHGTSVNVKKEDVEEEVCNTVLQDEVHSPRTQEKYRLLSFLGLQRKSLVPGQEELSGWGQKKRLRKLKVSDYSLTARRKPRAQGVPLSFGTSLGVLAAVNPTLSLCDMSRMDLLNRPVKVEPWNQERSKRKRHDPAGQTVQPIARATRSRSLLQTDSSATDRLLRRHHRNQDKAPSQPARRGRVPAHNTSSALKSTMLRIKQESSDSAILQPIHRRNTAYNPQGTSPKAPGRRGRPPADRTVRVATTNLQHTKRHKPGRPPLDKPKSSKQIESTTKCNHAKGMPQAKHSRTERGTQVKENRKIKECRNIKDSPEVQYAIVNWDTSNHQQLHSHPLYKMIKEEPAEPLPLTQPFPTSDSLDLGKRQSKPPVKLLDQGFLFGFCRPPSAIKREEESVDIYLTRSVSHGSSSNCDSSPGMVRRDRVRARILPDRTGLNGPHWAGLGNRHSPFSQRTAIRVKTERDETRVSQGSQVSRVPRHSQVSKRSCKIKKEPTKTQNVNKLLPLSSRRSVLLETIRQARLKQQKGPHSQASSGAHVCLQCKASYRDCDALIMHRIRHIEGKHWPCPVCIMSPEVLEVLPSLPNNLCSKTFFRQRNVRNHIRTHNPKIYKCRQCIAAQ</sequence>
<dbReference type="SMART" id="SM00225">
    <property type="entry name" value="BTB"/>
    <property type="match status" value="1"/>
</dbReference>
<dbReference type="InterPro" id="IPR013087">
    <property type="entry name" value="Znf_C2H2_type"/>
</dbReference>
<keyword evidence="2" id="KW-0479">Metal-binding</keyword>
<gene>
    <name evidence="13" type="primary">LOC113053176</name>
</gene>
<feature type="compositionally biased region" description="Low complexity" evidence="10">
    <location>
        <begin position="383"/>
        <end position="412"/>
    </location>
</feature>
<comment type="subcellular location">
    <subcellularLocation>
        <location evidence="1">Nucleus</location>
    </subcellularLocation>
</comment>
<keyword evidence="7" id="KW-0238">DNA-binding</keyword>
<dbReference type="PANTHER" id="PTHR46105">
    <property type="entry name" value="AGAP004733-PA"/>
    <property type="match status" value="1"/>
</dbReference>
<organism evidence="12 13">
    <name type="scientific">Carassius auratus</name>
    <name type="common">Goldfish</name>
    <dbReference type="NCBI Taxonomy" id="7957"/>
    <lineage>
        <taxon>Eukaryota</taxon>
        <taxon>Metazoa</taxon>
        <taxon>Chordata</taxon>
        <taxon>Craniata</taxon>
        <taxon>Vertebrata</taxon>
        <taxon>Euteleostomi</taxon>
        <taxon>Actinopterygii</taxon>
        <taxon>Neopterygii</taxon>
        <taxon>Teleostei</taxon>
        <taxon>Ostariophysi</taxon>
        <taxon>Cypriniformes</taxon>
        <taxon>Cyprinidae</taxon>
        <taxon>Cyprininae</taxon>
        <taxon>Carassius</taxon>
    </lineage>
</organism>
<dbReference type="Gene3D" id="3.30.710.10">
    <property type="entry name" value="Potassium Channel Kv1.1, Chain A"/>
    <property type="match status" value="1"/>
</dbReference>
<dbReference type="GO" id="GO:0000978">
    <property type="term" value="F:RNA polymerase II cis-regulatory region sequence-specific DNA binding"/>
    <property type="evidence" value="ECO:0007669"/>
    <property type="project" value="TreeGrafter"/>
</dbReference>
<dbReference type="GO" id="GO:0008270">
    <property type="term" value="F:zinc ion binding"/>
    <property type="evidence" value="ECO:0007669"/>
    <property type="project" value="UniProtKB-KW"/>
</dbReference>